<sequence length="54" mass="6382">MSSLIWIVSDNEKVDTRENKSNEAEQRSKSDYFSICKKSKRSGGIQREEEKNEW</sequence>
<organism evidence="1">
    <name type="scientific">marine metagenome</name>
    <dbReference type="NCBI Taxonomy" id="408172"/>
    <lineage>
        <taxon>unclassified sequences</taxon>
        <taxon>metagenomes</taxon>
        <taxon>ecological metagenomes</taxon>
    </lineage>
</organism>
<name>A0A383A608_9ZZZZ</name>
<reference evidence="1" key="1">
    <citation type="submission" date="2018-05" db="EMBL/GenBank/DDBJ databases">
        <authorList>
            <person name="Lanie J.A."/>
            <person name="Ng W.-L."/>
            <person name="Kazmierczak K.M."/>
            <person name="Andrzejewski T.M."/>
            <person name="Davidsen T.M."/>
            <person name="Wayne K.J."/>
            <person name="Tettelin H."/>
            <person name="Glass J.I."/>
            <person name="Rusch D."/>
            <person name="Podicherti R."/>
            <person name="Tsui H.-C.T."/>
            <person name="Winkler M.E."/>
        </authorList>
    </citation>
    <scope>NUCLEOTIDE SEQUENCE</scope>
</reference>
<evidence type="ECO:0000313" key="1">
    <source>
        <dbReference type="EMBL" id="SVE03050.1"/>
    </source>
</evidence>
<accession>A0A383A608</accession>
<dbReference type="AlphaFoldDB" id="A0A383A608"/>
<gene>
    <name evidence="1" type="ORF">METZ01_LOCUS455904</name>
</gene>
<feature type="non-terminal residue" evidence="1">
    <location>
        <position position="54"/>
    </location>
</feature>
<dbReference type="EMBL" id="UINC01189389">
    <property type="protein sequence ID" value="SVE03050.1"/>
    <property type="molecule type" value="Genomic_DNA"/>
</dbReference>
<protein>
    <submittedName>
        <fullName evidence="1">Uncharacterized protein</fullName>
    </submittedName>
</protein>
<proteinExistence type="predicted"/>